<evidence type="ECO:0000313" key="2">
    <source>
        <dbReference type="EMBL" id="AYA99171.1"/>
    </source>
</evidence>
<name>A0A385PYD4_9FIRM</name>
<dbReference type="EMBL" id="CP032364">
    <property type="protein sequence ID" value="AYA99171.1"/>
    <property type="molecule type" value="Genomic_DNA"/>
</dbReference>
<dbReference type="PIRSF" id="PIRSF025624">
    <property type="entry name" value="ACT_PheB"/>
    <property type="match status" value="1"/>
</dbReference>
<dbReference type="RefSeq" id="WP_111525892.1">
    <property type="nucleotide sequence ID" value="NZ_CP032364.1"/>
</dbReference>
<dbReference type="Proteomes" id="UP000265562">
    <property type="component" value="Chromosome"/>
</dbReference>
<accession>A0A385PYD4</accession>
<dbReference type="InterPro" id="IPR045865">
    <property type="entry name" value="ACT-like_dom_sf"/>
</dbReference>
<gene>
    <name evidence="2" type="ORF">D4A81_04020</name>
</gene>
<dbReference type="InterPro" id="IPR002912">
    <property type="entry name" value="ACT_dom"/>
</dbReference>
<dbReference type="HAMAP" id="MF_00707">
    <property type="entry name" value="UPF0735"/>
    <property type="match status" value="1"/>
</dbReference>
<protein>
    <recommendedName>
        <fullName evidence="1">UPF0735 ACT domain-containing protein D4A81_04020</fullName>
    </recommendedName>
</protein>
<dbReference type="PROSITE" id="PS51671">
    <property type="entry name" value="ACT"/>
    <property type="match status" value="1"/>
</dbReference>
<dbReference type="KEGG" id="lua:D4A81_04020"/>
<dbReference type="SUPFAM" id="SSF55021">
    <property type="entry name" value="ACT-like"/>
    <property type="match status" value="1"/>
</dbReference>
<comment type="similarity">
    <text evidence="1">Belongs to the UPF0735 family.</text>
</comment>
<dbReference type="Gene3D" id="3.30.70.260">
    <property type="match status" value="1"/>
</dbReference>
<sequence>MEQNIKYYVVKDKAVPEVLIKVVEAKRLLTADKMMTVKEATDKCGISRSSFYKYKDDIFPFDDSSKGRNITLSIQISDEMGLLSELLAVVAKYHANILTIHQTIPVSGVATISLSIEVLKDTGDLSKMVDEIGNLDGIFDIKILARE</sequence>
<proteinExistence type="inferred from homology"/>
<dbReference type="Pfam" id="PF13291">
    <property type="entry name" value="ACT_4"/>
    <property type="match status" value="1"/>
</dbReference>
<evidence type="ECO:0000256" key="1">
    <source>
        <dbReference type="HAMAP-Rule" id="MF_00707"/>
    </source>
</evidence>
<dbReference type="NCBIfam" id="NF003361">
    <property type="entry name" value="PRK04435.1"/>
    <property type="match status" value="1"/>
</dbReference>
<dbReference type="AlphaFoldDB" id="A0A385PYD4"/>
<reference evidence="2 3" key="1">
    <citation type="submission" date="2018-09" db="EMBL/GenBank/DDBJ databases">
        <title>Genome sequencing of Lachnoanaerobaculum umeaense DSM 23576.</title>
        <authorList>
            <person name="Kook J.-K."/>
            <person name="Park S.-N."/>
            <person name="Lim Y.K."/>
        </authorList>
    </citation>
    <scope>NUCLEOTIDE SEQUENCE [LARGE SCALE GENOMIC DNA]</scope>
    <source>
        <strain evidence="3">DSM 23576 \ CCUG 58757</strain>
    </source>
</reference>
<dbReference type="InterPro" id="IPR008310">
    <property type="entry name" value="UPF0735_ACT_dom-cont"/>
</dbReference>
<dbReference type="OrthoDB" id="9788773at2"/>
<keyword evidence="3" id="KW-1185">Reference proteome</keyword>
<evidence type="ECO:0000313" key="3">
    <source>
        <dbReference type="Proteomes" id="UP000265562"/>
    </source>
</evidence>
<organism evidence="2 3">
    <name type="scientific">Lachnoanaerobaculum umeaense</name>
    <dbReference type="NCBI Taxonomy" id="617123"/>
    <lineage>
        <taxon>Bacteria</taxon>
        <taxon>Bacillati</taxon>
        <taxon>Bacillota</taxon>
        <taxon>Clostridia</taxon>
        <taxon>Lachnospirales</taxon>
        <taxon>Lachnospiraceae</taxon>
        <taxon>Lachnoanaerobaculum</taxon>
    </lineage>
</organism>